<evidence type="ECO:0000313" key="4">
    <source>
        <dbReference type="Proteomes" id="UP001501588"/>
    </source>
</evidence>
<evidence type="ECO:0000256" key="1">
    <source>
        <dbReference type="SAM" id="MobiDB-lite"/>
    </source>
</evidence>
<dbReference type="InterPro" id="IPR006045">
    <property type="entry name" value="Cupin_1"/>
</dbReference>
<dbReference type="Pfam" id="PF00190">
    <property type="entry name" value="Cupin_1"/>
    <property type="match status" value="1"/>
</dbReference>
<evidence type="ECO:0000313" key="3">
    <source>
        <dbReference type="EMBL" id="GAA0603371.1"/>
    </source>
</evidence>
<gene>
    <name evidence="3" type="ORF">GCM10009416_46300</name>
</gene>
<dbReference type="CDD" id="cd02219">
    <property type="entry name" value="cupin_YjlB-like"/>
    <property type="match status" value="1"/>
</dbReference>
<dbReference type="SUPFAM" id="SSF51182">
    <property type="entry name" value="RmlC-like cupins"/>
    <property type="match status" value="1"/>
</dbReference>
<dbReference type="PIRSF" id="PIRSF019307">
    <property type="entry name" value="UCP019307"/>
    <property type="match status" value="1"/>
</dbReference>
<reference evidence="4" key="1">
    <citation type="journal article" date="2019" name="Int. J. Syst. Evol. Microbiol.">
        <title>The Global Catalogue of Microorganisms (GCM) 10K type strain sequencing project: providing services to taxonomists for standard genome sequencing and annotation.</title>
        <authorList>
            <consortium name="The Broad Institute Genomics Platform"/>
            <consortium name="The Broad Institute Genome Sequencing Center for Infectious Disease"/>
            <person name="Wu L."/>
            <person name="Ma J."/>
        </authorList>
    </citation>
    <scope>NUCLEOTIDE SEQUENCE [LARGE SCALE GENOMIC DNA]</scope>
    <source>
        <strain evidence="4">JCM 9933</strain>
    </source>
</reference>
<protein>
    <submittedName>
        <fullName evidence="3">Cupin domain-containing protein</fullName>
    </submittedName>
</protein>
<accession>A0ABP3R626</accession>
<dbReference type="Proteomes" id="UP001501588">
    <property type="component" value="Unassembled WGS sequence"/>
</dbReference>
<feature type="domain" description="Cupin type-1" evidence="2">
    <location>
        <begin position="61"/>
        <end position="117"/>
    </location>
</feature>
<dbReference type="InterPro" id="IPR014710">
    <property type="entry name" value="RmlC-like_jellyroll"/>
</dbReference>
<dbReference type="PANTHER" id="PTHR36448">
    <property type="entry name" value="BLR7373 PROTEIN"/>
    <property type="match status" value="1"/>
</dbReference>
<keyword evidence="4" id="KW-1185">Reference proteome</keyword>
<name>A0ABP3R626_9PROT</name>
<evidence type="ECO:0000259" key="2">
    <source>
        <dbReference type="Pfam" id="PF00190"/>
    </source>
</evidence>
<feature type="region of interest" description="Disordered" evidence="1">
    <location>
        <begin position="149"/>
        <end position="177"/>
    </location>
</feature>
<dbReference type="EMBL" id="BAAAFZ010000089">
    <property type="protein sequence ID" value="GAA0603371.1"/>
    <property type="molecule type" value="Genomic_DNA"/>
</dbReference>
<dbReference type="PANTHER" id="PTHR36448:SF2">
    <property type="entry name" value="CUPIN TYPE-1 DOMAIN-CONTAINING PROTEIN"/>
    <property type="match status" value="1"/>
</dbReference>
<dbReference type="Gene3D" id="2.60.120.10">
    <property type="entry name" value="Jelly Rolls"/>
    <property type="match status" value="1"/>
</dbReference>
<dbReference type="InterPro" id="IPR011051">
    <property type="entry name" value="RmlC_Cupin_sf"/>
</dbReference>
<dbReference type="RefSeq" id="WP_343897798.1">
    <property type="nucleotide sequence ID" value="NZ_BAAAFZ010000089.1"/>
</dbReference>
<sequence length="177" mass="18604">MSGGEPEAHRFADDGAGFPNSPLPLLVYRGALPPDPAAMERAFAVNGWSNAWRDGIFRYHHFHSIAHEVLGIAAGEVRVAFGGPSGREVAVRAGDVVVIPAGVAHRNMGQGADLLVVGAYPGGADYDIRRGDPAERAAAVRAIAAVPLPESDPVSGRDGPLRRLWTEEGGRRTEPAA</sequence>
<organism evidence="3 4">
    <name type="scientific">Craurococcus roseus</name>
    <dbReference type="NCBI Taxonomy" id="77585"/>
    <lineage>
        <taxon>Bacteria</taxon>
        <taxon>Pseudomonadati</taxon>
        <taxon>Pseudomonadota</taxon>
        <taxon>Alphaproteobacteria</taxon>
        <taxon>Acetobacterales</taxon>
        <taxon>Acetobacteraceae</taxon>
        <taxon>Craurococcus</taxon>
    </lineage>
</organism>
<dbReference type="InterPro" id="IPR047121">
    <property type="entry name" value="YjiB-like"/>
</dbReference>
<dbReference type="InterPro" id="IPR014500">
    <property type="entry name" value="UCP019307_cupin"/>
</dbReference>
<comment type="caution">
    <text evidence="3">The sequence shown here is derived from an EMBL/GenBank/DDBJ whole genome shotgun (WGS) entry which is preliminary data.</text>
</comment>
<feature type="compositionally biased region" description="Basic and acidic residues" evidence="1">
    <location>
        <begin position="159"/>
        <end position="177"/>
    </location>
</feature>
<proteinExistence type="predicted"/>